<evidence type="ECO:0000313" key="1">
    <source>
        <dbReference type="EMBL" id="BAB93512.1"/>
    </source>
</evidence>
<proteinExistence type="evidence at transcript level"/>
<sequence length="54" mass="6220">MLCGNIYPIDHPILMCLWLSDQLQNNCVVILCPKLLINFYLQIEKEGPCKENGK</sequence>
<accession>Q8NI73</accession>
<dbReference type="EMBL" id="AB062487">
    <property type="protein sequence ID" value="BAB93512.1"/>
    <property type="molecule type" value="mRNA"/>
</dbReference>
<name>Q8NI73_HUMAN</name>
<organism evidence="1">
    <name type="scientific">Homo sapiens</name>
    <name type="common">Human</name>
    <dbReference type="NCBI Taxonomy" id="9606"/>
    <lineage>
        <taxon>Eukaryota</taxon>
        <taxon>Metazoa</taxon>
        <taxon>Chordata</taxon>
        <taxon>Craniata</taxon>
        <taxon>Vertebrata</taxon>
        <taxon>Euteleostomi</taxon>
        <taxon>Mammalia</taxon>
        <taxon>Eutheria</taxon>
        <taxon>Euarchontoglires</taxon>
        <taxon>Primates</taxon>
        <taxon>Haplorrhini</taxon>
        <taxon>Catarrhini</taxon>
        <taxon>Hominidae</taxon>
        <taxon>Homo</taxon>
    </lineage>
</organism>
<reference evidence="1" key="1">
    <citation type="submission" date="2001-05" db="EMBL/GenBank/DDBJ databases">
        <title>Identification of immuno-peptidmics that recognized by tumor-reactive CTL generated from TIL of colon cancer patients.</title>
        <authorList>
            <person name="Shichijo S."/>
            <person name="Itoh K."/>
        </authorList>
    </citation>
    <scope>NUCLEOTIDE SEQUENCE</scope>
</reference>
<gene>
    <name evidence="1" type="primary">OK/SW-cl.68</name>
</gene>
<dbReference type="AlphaFoldDB" id="Q8NI73"/>
<protein>
    <submittedName>
        <fullName evidence="1">OK/SW-CL.68</fullName>
    </submittedName>
</protein>